<evidence type="ECO:0000313" key="2">
    <source>
        <dbReference type="Proteomes" id="UP000032024"/>
    </source>
</evidence>
<proteinExistence type="predicted"/>
<name>A0AAN0T9C8_HEYCO</name>
<dbReference type="Proteomes" id="UP000032024">
    <property type="component" value="Chromosome"/>
</dbReference>
<reference evidence="2" key="1">
    <citation type="submission" date="2015-01" db="EMBL/GenBank/DDBJ databases">
        <title>Comparative genome analysis of Bacillus coagulans HM-08, Clostridium butyricum HM-68, Bacillus subtilis HM-66 and Bacillus paralicheniformis BL-09.</title>
        <authorList>
            <person name="Zhang H."/>
        </authorList>
    </citation>
    <scope>NUCLEOTIDE SEQUENCE [LARGE SCALE GENOMIC DNA]</scope>
    <source>
        <strain evidence="2">HM-08</strain>
    </source>
</reference>
<keyword evidence="2" id="KW-1185">Reference proteome</keyword>
<gene>
    <name evidence="1" type="ORF">SB48_HM08orf05985</name>
</gene>
<dbReference type="EMBL" id="CP010525">
    <property type="protein sequence ID" value="AJO24563.1"/>
    <property type="molecule type" value="Genomic_DNA"/>
</dbReference>
<dbReference type="AlphaFoldDB" id="A0AAN0T9C8"/>
<accession>A0AAN0T9C8</accession>
<sequence length="70" mass="7982">MIDFLQQATARPYFICGLIFTNICLSVRKRPSGIVRFHKPAGKEGSRDSRGTTVMRVFFKKTFTSACFFV</sequence>
<organism evidence="1 2">
    <name type="scientific">Heyndrickxia coagulans</name>
    <name type="common">Weizmannia coagulans</name>
    <dbReference type="NCBI Taxonomy" id="1398"/>
    <lineage>
        <taxon>Bacteria</taxon>
        <taxon>Bacillati</taxon>
        <taxon>Bacillota</taxon>
        <taxon>Bacilli</taxon>
        <taxon>Bacillales</taxon>
        <taxon>Bacillaceae</taxon>
        <taxon>Heyndrickxia</taxon>
    </lineage>
</organism>
<evidence type="ECO:0000313" key="1">
    <source>
        <dbReference type="EMBL" id="AJO24563.1"/>
    </source>
</evidence>
<protein>
    <submittedName>
        <fullName evidence="1">Uncharacterized protein</fullName>
    </submittedName>
</protein>